<dbReference type="GO" id="GO:0016780">
    <property type="term" value="F:phosphotransferase activity, for other substituted phosphate groups"/>
    <property type="evidence" value="ECO:0007669"/>
    <property type="project" value="InterPro"/>
</dbReference>
<dbReference type="Pfam" id="PF01066">
    <property type="entry name" value="CDP-OH_P_transf"/>
    <property type="match status" value="1"/>
</dbReference>
<protein>
    <submittedName>
        <fullName evidence="4">Phosphatidylserine synthase</fullName>
    </submittedName>
</protein>
<evidence type="ECO:0000313" key="5">
    <source>
        <dbReference type="Proteomes" id="UP000017840"/>
    </source>
</evidence>
<keyword evidence="1 2" id="KW-0808">Transferase</keyword>
<dbReference type="Proteomes" id="UP000017840">
    <property type="component" value="Unassembled WGS sequence"/>
</dbReference>
<dbReference type="RefSeq" id="WP_023395694.1">
    <property type="nucleotide sequence ID" value="NZ_ASGZ01000062.1"/>
</dbReference>
<comment type="caution">
    <text evidence="4">The sequence shown here is derived from an EMBL/GenBank/DDBJ whole genome shotgun (WGS) entry which is preliminary data.</text>
</comment>
<dbReference type="OrthoDB" id="221913at2157"/>
<comment type="similarity">
    <text evidence="2">Belongs to the CDP-alcohol phosphatidyltransferase class-I family.</text>
</comment>
<keyword evidence="3" id="KW-0812">Transmembrane</keyword>
<reference evidence="4 5" key="1">
    <citation type="journal article" date="2013" name="Genome Announc.">
        <title>Draft Genome Sequence of 'Candidatus Halobonum tyrrellensis' Strain G22, Isolated from the Hypersaline Waters of Lake Tyrrell, Australia.</title>
        <authorList>
            <person name="Ugalde J.A."/>
            <person name="Narasingarao P."/>
            <person name="Kuo S."/>
            <person name="Podell S."/>
            <person name="Allen E.E."/>
        </authorList>
    </citation>
    <scope>NUCLEOTIDE SEQUENCE [LARGE SCALE GENOMIC DNA]</scope>
    <source>
        <strain evidence="4 5">G22</strain>
    </source>
</reference>
<dbReference type="EMBL" id="ASGZ01000062">
    <property type="protein sequence ID" value="ESP87170.1"/>
    <property type="molecule type" value="Genomic_DNA"/>
</dbReference>
<dbReference type="STRING" id="1324957.K933_15615"/>
<dbReference type="InterPro" id="IPR048254">
    <property type="entry name" value="CDP_ALCOHOL_P_TRANSF_CS"/>
</dbReference>
<feature type="transmembrane region" description="Helical" evidence="3">
    <location>
        <begin position="188"/>
        <end position="219"/>
    </location>
</feature>
<accession>V4H8X7</accession>
<evidence type="ECO:0000256" key="3">
    <source>
        <dbReference type="SAM" id="Phobius"/>
    </source>
</evidence>
<dbReference type="GO" id="GO:0016020">
    <property type="term" value="C:membrane"/>
    <property type="evidence" value="ECO:0007669"/>
    <property type="project" value="InterPro"/>
</dbReference>
<dbReference type="InterPro" id="IPR043130">
    <property type="entry name" value="CDP-OH_PTrfase_TM_dom"/>
</dbReference>
<dbReference type="PROSITE" id="PS00379">
    <property type="entry name" value="CDP_ALCOHOL_P_TRANSF"/>
    <property type="match status" value="1"/>
</dbReference>
<evidence type="ECO:0000256" key="2">
    <source>
        <dbReference type="RuleBase" id="RU003750"/>
    </source>
</evidence>
<feature type="transmembrane region" description="Helical" evidence="3">
    <location>
        <begin position="12"/>
        <end position="32"/>
    </location>
</feature>
<evidence type="ECO:0000313" key="4">
    <source>
        <dbReference type="EMBL" id="ESP87170.1"/>
    </source>
</evidence>
<dbReference type="PATRIC" id="fig|1324957.4.peg.3171"/>
<feature type="transmembrane region" description="Helical" evidence="3">
    <location>
        <begin position="69"/>
        <end position="90"/>
    </location>
</feature>
<dbReference type="InterPro" id="IPR000462">
    <property type="entry name" value="CDP-OH_P_trans"/>
</dbReference>
<proteinExistence type="inferred from homology"/>
<dbReference type="eggNOG" id="arCOG00671">
    <property type="taxonomic scope" value="Archaea"/>
</dbReference>
<dbReference type="Gene3D" id="1.20.120.1760">
    <property type="match status" value="1"/>
</dbReference>
<keyword evidence="5" id="KW-1185">Reference proteome</keyword>
<keyword evidence="3" id="KW-1133">Transmembrane helix</keyword>
<organism evidence="4 5">
    <name type="scientific">Candidatus Halobonum tyrrellensis G22</name>
    <dbReference type="NCBI Taxonomy" id="1324957"/>
    <lineage>
        <taxon>Archaea</taxon>
        <taxon>Methanobacteriati</taxon>
        <taxon>Methanobacteriota</taxon>
        <taxon>Stenosarchaea group</taxon>
        <taxon>Halobacteria</taxon>
        <taxon>Halobacteriales</taxon>
        <taxon>Haloferacaceae</taxon>
        <taxon>Candidatus Halobonum</taxon>
    </lineage>
</organism>
<dbReference type="GO" id="GO:0008654">
    <property type="term" value="P:phospholipid biosynthetic process"/>
    <property type="evidence" value="ECO:0007669"/>
    <property type="project" value="InterPro"/>
</dbReference>
<feature type="transmembrane region" description="Helical" evidence="3">
    <location>
        <begin position="143"/>
        <end position="168"/>
    </location>
</feature>
<evidence type="ECO:0000256" key="1">
    <source>
        <dbReference type="ARBA" id="ARBA00022679"/>
    </source>
</evidence>
<dbReference type="NCBIfam" id="NF038086">
    <property type="entry name" value="anchor_synt_A"/>
    <property type="match status" value="1"/>
</dbReference>
<dbReference type="AlphaFoldDB" id="V4H8X7"/>
<feature type="transmembrane region" description="Helical" evidence="3">
    <location>
        <begin position="102"/>
        <end position="122"/>
    </location>
</feature>
<keyword evidence="3" id="KW-0472">Membrane</keyword>
<name>V4H8X7_9EURY</name>
<sequence length="248" mass="25124">MSNRPRFLSRLGVADAVTVGNAAIGFAAAATATFDPALAARLVLLAAIADGLDGVIARKYGGTAVGPHLDSLADVASFGVAPALLVTAVATAEWTRAATVRFWLAVAVPALFVAAAVVRLGVYNVTDEGAKTTHGVQTTLAATILAACVLAGVATPPTAVALAGLLALSMVTPVRYPDLHAQDALVMGAVQALAVLLGGGTGRVFAFAVLFLALGYTLLGPKFYWRDVSDPEAAEPETDETPDGETGV</sequence>
<gene>
    <name evidence="4" type="ORF">K933_15615</name>
</gene>